<organism evidence="2 3">
    <name type="scientific">Spirosoma pollinicola</name>
    <dbReference type="NCBI Taxonomy" id="2057025"/>
    <lineage>
        <taxon>Bacteria</taxon>
        <taxon>Pseudomonadati</taxon>
        <taxon>Bacteroidota</taxon>
        <taxon>Cytophagia</taxon>
        <taxon>Cytophagales</taxon>
        <taxon>Cytophagaceae</taxon>
        <taxon>Spirosoma</taxon>
    </lineage>
</organism>
<evidence type="ECO:0000313" key="2">
    <source>
        <dbReference type="EMBL" id="AUD02051.1"/>
    </source>
</evidence>
<dbReference type="EMBL" id="CP025096">
    <property type="protein sequence ID" value="AUD02051.1"/>
    <property type="molecule type" value="Genomic_DNA"/>
</dbReference>
<gene>
    <name evidence="2" type="ORF">CWM47_09625</name>
</gene>
<dbReference type="InterPro" id="IPR016047">
    <property type="entry name" value="M23ase_b-sheet_dom"/>
</dbReference>
<feature type="domain" description="M23ase beta-sheet core" evidence="1">
    <location>
        <begin position="78"/>
        <end position="125"/>
    </location>
</feature>
<dbReference type="KEGG" id="spir:CWM47_09625"/>
<name>A0A2K8YWP1_9BACT</name>
<accession>A0A2K8YWP1</accession>
<dbReference type="GO" id="GO:0004222">
    <property type="term" value="F:metalloendopeptidase activity"/>
    <property type="evidence" value="ECO:0007669"/>
    <property type="project" value="TreeGrafter"/>
</dbReference>
<proteinExistence type="predicted"/>
<dbReference type="SUPFAM" id="SSF51261">
    <property type="entry name" value="Duplicated hybrid motif"/>
    <property type="match status" value="1"/>
</dbReference>
<dbReference type="CDD" id="cd12797">
    <property type="entry name" value="M23_peptidase"/>
    <property type="match status" value="1"/>
</dbReference>
<dbReference type="PANTHER" id="PTHR21666">
    <property type="entry name" value="PEPTIDASE-RELATED"/>
    <property type="match status" value="1"/>
</dbReference>
<dbReference type="Proteomes" id="UP000232883">
    <property type="component" value="Chromosome"/>
</dbReference>
<evidence type="ECO:0000313" key="3">
    <source>
        <dbReference type="Proteomes" id="UP000232883"/>
    </source>
</evidence>
<keyword evidence="3" id="KW-1185">Reference proteome</keyword>
<protein>
    <submittedName>
        <fullName evidence="2">Peptidase M23</fullName>
    </submittedName>
</protein>
<evidence type="ECO:0000259" key="1">
    <source>
        <dbReference type="Pfam" id="PF01551"/>
    </source>
</evidence>
<dbReference type="PANTHER" id="PTHR21666:SF270">
    <property type="entry name" value="MUREIN HYDROLASE ACTIVATOR ENVC"/>
    <property type="match status" value="1"/>
</dbReference>
<dbReference type="AlphaFoldDB" id="A0A2K8YWP1"/>
<reference evidence="2 3" key="1">
    <citation type="submission" date="2017-11" db="EMBL/GenBank/DDBJ databases">
        <title>Taxonomic description and genome sequences of Spirosoma HA7 sp. nov., isolated from pollen microhabitat of Corylus avellana.</title>
        <authorList>
            <person name="Ambika Manirajan B."/>
            <person name="Suarez C."/>
            <person name="Ratering S."/>
            <person name="Geissler-Plaum R."/>
            <person name="Cardinale M."/>
            <person name="Sylvia S."/>
        </authorList>
    </citation>
    <scope>NUCLEOTIDE SEQUENCE [LARGE SCALE GENOMIC DNA]</scope>
    <source>
        <strain evidence="2 3">HA7</strain>
    </source>
</reference>
<dbReference type="Gene3D" id="2.70.70.10">
    <property type="entry name" value="Glucose Permease (Domain IIA)"/>
    <property type="match status" value="1"/>
</dbReference>
<dbReference type="InterPro" id="IPR011055">
    <property type="entry name" value="Dup_hybrid_motif"/>
</dbReference>
<sequence>MLLPFDFQKDPYLVLDFSASNPDLNSELDLTDTASFSDYVFGKMRSAGAPVGVGGYNEHRVIYRRSEHFSSSEEPREIHLGIDFWAEAGTPVFAPMDGVVHSFRDNNNFGDYGPTIILEHAGSVLERSAAGKPRATEVSENAAFQPRYSLYGHLTRASLIGLYEGKEIKAGDKLGEIGPYPENGDWPPHLHFQLMNDMLGLKGDFPGVCSPTDRDKFLALCPNPNTLMGISGLP</sequence>
<dbReference type="RefSeq" id="WP_100987771.1">
    <property type="nucleotide sequence ID" value="NZ_CP025096.1"/>
</dbReference>
<dbReference type="InterPro" id="IPR050570">
    <property type="entry name" value="Cell_wall_metabolism_enzyme"/>
</dbReference>
<dbReference type="OrthoDB" id="9801052at2"/>
<dbReference type="Pfam" id="PF01551">
    <property type="entry name" value="Peptidase_M23"/>
    <property type="match status" value="1"/>
</dbReference>